<evidence type="ECO:0000256" key="1">
    <source>
        <dbReference type="ARBA" id="ARBA00004496"/>
    </source>
</evidence>
<organism evidence="3 4">
    <name type="scientific">Methanosarcina barkeri CM1</name>
    <dbReference type="NCBI Taxonomy" id="796385"/>
    <lineage>
        <taxon>Archaea</taxon>
        <taxon>Methanobacteriati</taxon>
        <taxon>Methanobacteriota</taxon>
        <taxon>Stenosarchaea group</taxon>
        <taxon>Methanomicrobia</taxon>
        <taxon>Methanosarcinales</taxon>
        <taxon>Methanosarcinaceae</taxon>
        <taxon>Methanosarcina</taxon>
    </lineage>
</organism>
<dbReference type="GeneID" id="24883738"/>
<dbReference type="EMBL" id="CP008746">
    <property type="protein sequence ID" value="AKJ37177.1"/>
    <property type="molecule type" value="Genomic_DNA"/>
</dbReference>
<comment type="subcellular location">
    <subcellularLocation>
        <location evidence="1">Cytoplasm</location>
    </subcellularLocation>
</comment>
<dbReference type="PANTHER" id="PTHR33164:SF5">
    <property type="entry name" value="ORGANIC HYDROPEROXIDE RESISTANCE TRANSCRIPTIONAL REGULATOR"/>
    <property type="match status" value="1"/>
</dbReference>
<dbReference type="SUPFAM" id="SSF46785">
    <property type="entry name" value="Winged helix' DNA-binding domain"/>
    <property type="match status" value="1"/>
</dbReference>
<dbReference type="PATRIC" id="fig|796385.3.peg.58"/>
<dbReference type="PROSITE" id="PS50995">
    <property type="entry name" value="HTH_MARR_2"/>
    <property type="match status" value="1"/>
</dbReference>
<dbReference type="GO" id="GO:0006950">
    <property type="term" value="P:response to stress"/>
    <property type="evidence" value="ECO:0007669"/>
    <property type="project" value="TreeGrafter"/>
</dbReference>
<dbReference type="InterPro" id="IPR000835">
    <property type="entry name" value="HTH_MarR-typ"/>
</dbReference>
<dbReference type="Gene3D" id="1.10.10.10">
    <property type="entry name" value="Winged helix-like DNA-binding domain superfamily/Winged helix DNA-binding domain"/>
    <property type="match status" value="1"/>
</dbReference>
<gene>
    <name evidence="3" type="ORF">MCM1_0051</name>
</gene>
<evidence type="ECO:0000259" key="2">
    <source>
        <dbReference type="PROSITE" id="PS50995"/>
    </source>
</evidence>
<reference evidence="4" key="1">
    <citation type="submission" date="2014-06" db="EMBL/GenBank/DDBJ databases">
        <title>The complete genome sequence of Methanosarcina barkeri CM1.</title>
        <authorList>
            <consortium name="Pastoral Greenhouse Gas Research Consortium"/>
            <person name="Lambie S.C."/>
            <person name="Leahy S.C."/>
            <person name="Kelly W.J."/>
            <person name="Li D."/>
            <person name="Reilly K."/>
            <person name="Attwood G.T."/>
            <person name="Altermann E."/>
        </authorList>
    </citation>
    <scope>NUCLEOTIDE SEQUENCE [LARGE SCALE GENOMIC DNA]</scope>
    <source>
        <strain evidence="4">CM1</strain>
    </source>
</reference>
<dbReference type="PANTHER" id="PTHR33164">
    <property type="entry name" value="TRANSCRIPTIONAL REGULATOR, MARR FAMILY"/>
    <property type="match status" value="1"/>
</dbReference>
<reference evidence="3 4" key="2">
    <citation type="journal article" date="2015" name="Stand. Genomic Sci.">
        <title>The complete genome sequence of the rumen methanogen Methanosarcina barkeri CM1.</title>
        <authorList>
            <person name="Lambie S.C."/>
            <person name="Kelly W.J."/>
            <person name="Leahy S.C."/>
            <person name="Li D."/>
            <person name="Reilly K."/>
            <person name="McAllister T.A."/>
            <person name="Valle E.R."/>
            <person name="Attwood G.T."/>
            <person name="Altermann E."/>
        </authorList>
    </citation>
    <scope>NUCLEOTIDE SEQUENCE [LARGE SCALE GENOMIC DNA]</scope>
    <source>
        <strain evidence="3 4">CM1</strain>
    </source>
</reference>
<dbReference type="GO" id="GO:0005737">
    <property type="term" value="C:cytoplasm"/>
    <property type="evidence" value="ECO:0007669"/>
    <property type="project" value="UniProtKB-SubCell"/>
</dbReference>
<dbReference type="Proteomes" id="UP000035331">
    <property type="component" value="Chromosome"/>
</dbReference>
<name>A0A0G3CDM8_METBA</name>
<accession>A0A0G3CDM8</accession>
<dbReference type="RefSeq" id="WP_080962217.1">
    <property type="nucleotide sequence ID" value="NZ_CP008746.1"/>
</dbReference>
<dbReference type="Pfam" id="PF01047">
    <property type="entry name" value="MarR"/>
    <property type="match status" value="1"/>
</dbReference>
<feature type="domain" description="HTH marR-type" evidence="2">
    <location>
        <begin position="6"/>
        <end position="142"/>
    </location>
</feature>
<protein>
    <submittedName>
        <fullName evidence="3">MarR family transcriptional regulator</fullName>
    </submittedName>
</protein>
<dbReference type="InterPro" id="IPR039422">
    <property type="entry name" value="MarR/SlyA-like"/>
</dbReference>
<proteinExistence type="predicted"/>
<dbReference type="InterPro" id="IPR036388">
    <property type="entry name" value="WH-like_DNA-bd_sf"/>
</dbReference>
<sequence length="161" mass="19081">MQNQNVIQLYNTLNRLSRQMHRFSHRAEHKRGLFFGQSKLLQLISKNEGIIQRDLAEQMDMRPSSMTEALGRLEQLNLILRKRDEKDQRTMRIYLTNKGREIVEDAVRSEEVFIKKFTDIVFKEISENELEKMLVITSKLCKSLDTLDSKESKDRDEECCQ</sequence>
<dbReference type="SMART" id="SM00347">
    <property type="entry name" value="HTH_MARR"/>
    <property type="match status" value="1"/>
</dbReference>
<evidence type="ECO:0000313" key="4">
    <source>
        <dbReference type="Proteomes" id="UP000035331"/>
    </source>
</evidence>
<dbReference type="AlphaFoldDB" id="A0A0G3CDM8"/>
<evidence type="ECO:0000313" key="3">
    <source>
        <dbReference type="EMBL" id="AKJ37177.1"/>
    </source>
</evidence>
<dbReference type="InterPro" id="IPR036390">
    <property type="entry name" value="WH_DNA-bd_sf"/>
</dbReference>
<dbReference type="GO" id="GO:0003700">
    <property type="term" value="F:DNA-binding transcription factor activity"/>
    <property type="evidence" value="ECO:0007669"/>
    <property type="project" value="InterPro"/>
</dbReference>